<dbReference type="GO" id="GO:0005829">
    <property type="term" value="C:cytosol"/>
    <property type="evidence" value="ECO:0007669"/>
    <property type="project" value="TreeGrafter"/>
</dbReference>
<reference evidence="3 4" key="1">
    <citation type="submission" date="2017-08" db="EMBL/GenBank/DDBJ databases">
        <title>Infants hospitalized years apart are colonized by the same room-sourced microbial strains.</title>
        <authorList>
            <person name="Brooks B."/>
            <person name="Olm M.R."/>
            <person name="Firek B.A."/>
            <person name="Baker R."/>
            <person name="Thomas B.C."/>
            <person name="Morowitz M.J."/>
            <person name="Banfield J.F."/>
        </authorList>
    </citation>
    <scope>NUCLEOTIDE SEQUENCE [LARGE SCALE GENOMIC DNA]</scope>
    <source>
        <strain evidence="3">S2_003_000_R2_14</strain>
    </source>
</reference>
<proteinExistence type="inferred from homology"/>
<dbReference type="InterPro" id="IPR036059">
    <property type="entry name" value="TldD/PmbA_sf"/>
</dbReference>
<accession>A0A2W5SW70</accession>
<dbReference type="EMBL" id="QFQP01000034">
    <property type="protein sequence ID" value="PZR07042.1"/>
    <property type="molecule type" value="Genomic_DNA"/>
</dbReference>
<evidence type="ECO:0000313" key="4">
    <source>
        <dbReference type="Proteomes" id="UP000249061"/>
    </source>
</evidence>
<comment type="caution">
    <text evidence="3">The sequence shown here is derived from an EMBL/GenBank/DDBJ whole genome shotgun (WGS) entry which is preliminary data.</text>
</comment>
<evidence type="ECO:0000256" key="1">
    <source>
        <dbReference type="ARBA" id="ARBA00005836"/>
    </source>
</evidence>
<dbReference type="GO" id="GO:0006508">
    <property type="term" value="P:proteolysis"/>
    <property type="evidence" value="ECO:0007669"/>
    <property type="project" value="InterPro"/>
</dbReference>
<dbReference type="SUPFAM" id="SSF111283">
    <property type="entry name" value="Putative modulator of DNA gyrase, PmbA/TldD"/>
    <property type="match status" value="1"/>
</dbReference>
<comment type="similarity">
    <text evidence="1">Belongs to the peptidase U62 family.</text>
</comment>
<dbReference type="AlphaFoldDB" id="A0A2W5SW70"/>
<dbReference type="InterPro" id="IPR045569">
    <property type="entry name" value="Metalloprtase-TldD/E_C"/>
</dbReference>
<dbReference type="InterPro" id="IPR051463">
    <property type="entry name" value="Peptidase_U62_metallo"/>
</dbReference>
<dbReference type="GO" id="GO:0008237">
    <property type="term" value="F:metallopeptidase activity"/>
    <property type="evidence" value="ECO:0007669"/>
    <property type="project" value="InterPro"/>
</dbReference>
<evidence type="ECO:0000259" key="2">
    <source>
        <dbReference type="Pfam" id="PF19289"/>
    </source>
</evidence>
<feature type="domain" description="Metalloprotease TldD/E C-terminal" evidence="2">
    <location>
        <begin position="295"/>
        <end position="540"/>
    </location>
</feature>
<evidence type="ECO:0000313" key="3">
    <source>
        <dbReference type="EMBL" id="PZR07042.1"/>
    </source>
</evidence>
<dbReference type="Pfam" id="PF19289">
    <property type="entry name" value="PmbA_TldD_3rd"/>
    <property type="match status" value="1"/>
</dbReference>
<sequence length="557" mass="61914">MIAALLVACVLTAKPPADPRKDLLDAMVVELDRNKAELKLKENRGPYFISYQLKDYDQKEIVARYGALFQDAVGRDRQIFVDVRVGDYDFDSSVEDEFDFSTSLKGSSYLTKKSAPIDDSPAALRTALWLVTDEKYKTSLFHYLKKKGEDVYVVDDPKRPPSFTKESPDVQVGVRAPFEFAHDTWVSFAREMSTKLAKEPTFFDSEVRVTADKVVRYFVNTEGTRLITEDTLFGVHVTAFTRADDGQLLENSRHWYAPLEAQLPNEASMRAQVDAMMNDLKALRAAPTIDPYTGPAILEPDAAGVLFHEAVGHRLEGERQDSDSEGKTFRGQVGRQVLPSFISVIDDPTTRERIGTQLNGYYRFDEEGVPAQKVVLVQDGVLKTYLLSRKPVEGFLKSNGHGRSQGNRKAKARMANLIIESKKRLSDAELKKQLIAEAKKQGKPYGLLIRDITGGNTNTTGFGYQAFKGTPRMVYRVDVKNGQETLVRGVEIVGTPLSSMNRIIATGTSEGVFNGFCGAESGMVPVSTVAPAVLLQEIELQRSLEGRDRPPLLPSPK</sequence>
<dbReference type="PANTHER" id="PTHR30624">
    <property type="entry name" value="UNCHARACTERIZED PROTEIN TLDD AND PMBA"/>
    <property type="match status" value="1"/>
</dbReference>
<dbReference type="PANTHER" id="PTHR30624:SF0">
    <property type="entry name" value="METALLOPROTEASE SLR0863"/>
    <property type="match status" value="1"/>
</dbReference>
<dbReference type="Proteomes" id="UP000249061">
    <property type="component" value="Unassembled WGS sequence"/>
</dbReference>
<gene>
    <name evidence="3" type="ORF">DI536_28715</name>
</gene>
<organism evidence="3 4">
    <name type="scientific">Archangium gephyra</name>
    <dbReference type="NCBI Taxonomy" id="48"/>
    <lineage>
        <taxon>Bacteria</taxon>
        <taxon>Pseudomonadati</taxon>
        <taxon>Myxococcota</taxon>
        <taxon>Myxococcia</taxon>
        <taxon>Myxococcales</taxon>
        <taxon>Cystobacterineae</taxon>
        <taxon>Archangiaceae</taxon>
        <taxon>Archangium</taxon>
    </lineage>
</organism>
<name>A0A2W5SW70_9BACT</name>
<protein>
    <submittedName>
        <fullName evidence="3">Peptidase U62</fullName>
    </submittedName>
</protein>